<sequence length="144" mass="15402">MQNKEEGRKEKGDVADTRIYHAVATQDGAHWVVTIDDLPEGLVGVTQGRTWSEARKMATDVVAMLLEVPEEAFEVVMRPADQGMANAIITAAKAREEAELANKAAAEALAAAARTLTAKTTVRDAGSMLGVSHQYIAKLAPKKS</sequence>
<dbReference type="InterPro" id="IPR035069">
    <property type="entry name" value="TTHA1013/TTHA0281-like"/>
</dbReference>
<dbReference type="SUPFAM" id="SSF143100">
    <property type="entry name" value="TTHA1013/TTHA0281-like"/>
    <property type="match status" value="1"/>
</dbReference>
<dbReference type="Gene3D" id="3.30.160.250">
    <property type="match status" value="1"/>
</dbReference>
<accession>A0ABV2YHQ3</accession>
<comment type="caution">
    <text evidence="1">The sequence shown here is derived from an EMBL/GenBank/DDBJ whole genome shotgun (WGS) entry which is preliminary data.</text>
</comment>
<evidence type="ECO:0000313" key="1">
    <source>
        <dbReference type="EMBL" id="MEU3555066.1"/>
    </source>
</evidence>
<reference evidence="1 2" key="1">
    <citation type="submission" date="2024-06" db="EMBL/GenBank/DDBJ databases">
        <title>The Natural Products Discovery Center: Release of the First 8490 Sequenced Strains for Exploring Actinobacteria Biosynthetic Diversity.</title>
        <authorList>
            <person name="Kalkreuter E."/>
            <person name="Kautsar S.A."/>
            <person name="Yang D."/>
            <person name="Bader C.D."/>
            <person name="Teijaro C.N."/>
            <person name="Fluegel L."/>
            <person name="Davis C.M."/>
            <person name="Simpson J.R."/>
            <person name="Lauterbach L."/>
            <person name="Steele A.D."/>
            <person name="Gui C."/>
            <person name="Meng S."/>
            <person name="Li G."/>
            <person name="Viehrig K."/>
            <person name="Ye F."/>
            <person name="Su P."/>
            <person name="Kiefer A.F."/>
            <person name="Nichols A."/>
            <person name="Cepeda A.J."/>
            <person name="Yan W."/>
            <person name="Fan B."/>
            <person name="Jiang Y."/>
            <person name="Adhikari A."/>
            <person name="Zheng C.-J."/>
            <person name="Schuster L."/>
            <person name="Cowan T.M."/>
            <person name="Smanski M.J."/>
            <person name="Chevrette M.G."/>
            <person name="De Carvalho L.P.S."/>
            <person name="Shen B."/>
        </authorList>
    </citation>
    <scope>NUCLEOTIDE SEQUENCE [LARGE SCALE GENOMIC DNA]</scope>
    <source>
        <strain evidence="1 2">NPDC038104</strain>
    </source>
</reference>
<evidence type="ECO:0000313" key="2">
    <source>
        <dbReference type="Proteomes" id="UP001550850"/>
    </source>
</evidence>
<protein>
    <submittedName>
        <fullName evidence="1">Type II toxin-antitoxin system HicB family antitoxin</fullName>
    </submittedName>
</protein>
<proteinExistence type="predicted"/>
<dbReference type="Proteomes" id="UP001550850">
    <property type="component" value="Unassembled WGS sequence"/>
</dbReference>
<keyword evidence="2" id="KW-1185">Reference proteome</keyword>
<dbReference type="EMBL" id="JBEZUR010000015">
    <property type="protein sequence ID" value="MEU3555066.1"/>
    <property type="molecule type" value="Genomic_DNA"/>
</dbReference>
<gene>
    <name evidence="1" type="ORF">AB0E65_12755</name>
</gene>
<dbReference type="RefSeq" id="WP_108954199.1">
    <property type="nucleotide sequence ID" value="NZ_BEVZ01000004.1"/>
</dbReference>
<name>A0ABV2YHQ3_9ACTN</name>
<organism evidence="1 2">
    <name type="scientific">Streptomyces fragilis</name>
    <dbReference type="NCBI Taxonomy" id="67301"/>
    <lineage>
        <taxon>Bacteria</taxon>
        <taxon>Bacillati</taxon>
        <taxon>Actinomycetota</taxon>
        <taxon>Actinomycetes</taxon>
        <taxon>Kitasatosporales</taxon>
        <taxon>Streptomycetaceae</taxon>
        <taxon>Streptomyces</taxon>
    </lineage>
</organism>